<evidence type="ECO:0000313" key="1">
    <source>
        <dbReference type="EMBL" id="PWB97975.1"/>
    </source>
</evidence>
<accession>A0A2U1T282</accession>
<comment type="caution">
    <text evidence="1">The sequence shown here is derived from an EMBL/GenBank/DDBJ whole genome shotgun (WGS) entry which is preliminary data.</text>
</comment>
<proteinExistence type="predicted"/>
<dbReference type="Proteomes" id="UP000244978">
    <property type="component" value="Unassembled WGS sequence"/>
</dbReference>
<dbReference type="InterPro" id="IPR029057">
    <property type="entry name" value="PRTase-like"/>
</dbReference>
<dbReference type="AlphaFoldDB" id="A0A2U1T282"/>
<reference evidence="2" key="1">
    <citation type="submission" date="2018-04" db="EMBL/GenBank/DDBJ databases">
        <authorList>
            <person name="Liu S."/>
            <person name="Wang Z."/>
            <person name="Li J."/>
        </authorList>
    </citation>
    <scope>NUCLEOTIDE SEQUENCE [LARGE SCALE GENOMIC DNA]</scope>
    <source>
        <strain evidence="2">S1194</strain>
    </source>
</reference>
<sequence length="145" mass="14984">MSELGNDLAAVWPAAGGDIAGWMTRPSILRRVASEFAARLASDTDRIVALGPGASILGGAVSLVTGLPFCAAEADGALFGSLHDGERAVVISIDGESDEPAWLATLEVSRRLSVVPGGRDRSEALIAQLPLRRDSAAAHNEGEHS</sequence>
<organism evidence="1 2">
    <name type="scientific">Homoserinimonas hongtaonis</name>
    <dbReference type="NCBI Taxonomy" id="2079791"/>
    <lineage>
        <taxon>Bacteria</taxon>
        <taxon>Bacillati</taxon>
        <taxon>Actinomycetota</taxon>
        <taxon>Actinomycetes</taxon>
        <taxon>Micrococcales</taxon>
        <taxon>Microbacteriaceae</taxon>
        <taxon>Homoserinimonas</taxon>
    </lineage>
</organism>
<gene>
    <name evidence="1" type="ORF">DF220_09155</name>
</gene>
<dbReference type="RefSeq" id="WP_108997793.1">
    <property type="nucleotide sequence ID" value="NZ_QEEX01000001.1"/>
</dbReference>
<protein>
    <submittedName>
        <fullName evidence="1">Uncharacterized protein</fullName>
    </submittedName>
</protein>
<name>A0A2U1T282_9MICO</name>
<keyword evidence="2" id="KW-1185">Reference proteome</keyword>
<evidence type="ECO:0000313" key="2">
    <source>
        <dbReference type="Proteomes" id="UP000244978"/>
    </source>
</evidence>
<dbReference type="EMBL" id="QEEX01000001">
    <property type="protein sequence ID" value="PWB97975.1"/>
    <property type="molecule type" value="Genomic_DNA"/>
</dbReference>
<dbReference type="Gene3D" id="3.40.50.2020">
    <property type="match status" value="1"/>
</dbReference>